<keyword evidence="2 12" id="KW-0963">Cytoplasm</keyword>
<feature type="binding site" evidence="12">
    <location>
        <position position="621"/>
    </location>
    <ligand>
        <name>ATP</name>
        <dbReference type="ChEBI" id="CHEBI:30616"/>
    </ligand>
</feature>
<dbReference type="Gene3D" id="1.10.730.20">
    <property type="match status" value="1"/>
</dbReference>
<gene>
    <name evidence="12" type="primary">ileS</name>
    <name evidence="16" type="ORF">FHR98_002338</name>
</gene>
<dbReference type="PANTHER" id="PTHR42765:SF1">
    <property type="entry name" value="ISOLEUCINE--TRNA LIGASE, MITOCHONDRIAL"/>
    <property type="match status" value="1"/>
</dbReference>
<sequence>MTVDYKSTVFLPKTEFPMRAGLPQKEPEILEHWEKLGLFDRLREESKDRELFVLHDGPPYANGHLHMGHALNKILKDTINRAQQMLGKNAHYVPGWDCHGLPIEWKIEEGYRERGQDKDAVDKVTFRRECRAFAEKWIDIQIGEFKRLGVIGDWENPYTTMKFSAEAQIVREVGKFLMNGGLYAGARPVLWSVVEKTALADAEVEYAEHKSHTIWVRFPVVTASRRELEGASIVIWTTTPWTIPSNRAVAFAEEETYVVLKVGSVLENSKAEPGERIVIAKALIEQVASDAKLESYEVEAEFPGSALAGSVAAHPLRGQGYDYEVPLYEADFVTMDQGTGFVHVAPSHGADDWDLGRRKGLEITNNIDGEGRFLPHVPLFAGTVVYTSDGKEGDANVAVIRALAAAGKLLNKGSVRHSYPHSWRSKAPLIFRNTPQWFISMETNGLREKALKAIDDTRFVPAGGQARLRSMISQRPDWCISRQRLWGVPLPIFVNKQTGEPLRDQAVVDRIAAVFEEEGGDAWFSSPASRFLGNDYDPAEYEQISDVVEVWFDSGSTHAFVLEARPELKWPADLYLEGSDQHRGWFHSSLLESSGTRGRAPYDAVLTHGFVLDEKARKMSKSLGNVVAPEDIMQKYGADILRLWVVGSDYSEDLRIGEHIIKHQADAYRRLRNTLRYLLGALSDFEEKERVEVAAMPELERWVLHRVQELDKQVRDAANSFEFHALYRALHDFCAVDLSAFYFDVRKDALYCDRPDDLTRRACRTVLDILFDCLTSWLAPILCFTTEEAWLARGKAPESVHLRVHPTIPADWRNDALADKWEKVRRVRRVVTGALELERAEKRIGSSLQACPLVHIEDAGLRDVVGSVDLAAICITSQIRVEAGNGPDEAFRLEDIAGVAVVPITAEGQKCERCWKVLPEVGEIEEVPRTCRRCADAVGALGGVA</sequence>
<feature type="short sequence motif" description="'KMSKS' region" evidence="12">
    <location>
        <begin position="618"/>
        <end position="622"/>
    </location>
</feature>
<dbReference type="CDD" id="cd07960">
    <property type="entry name" value="Anticodon_Ia_Ile_BEm"/>
    <property type="match status" value="1"/>
</dbReference>
<keyword evidence="9 12" id="KW-0030">Aminoacyl-tRNA synthetase</keyword>
<evidence type="ECO:0000313" key="17">
    <source>
        <dbReference type="Proteomes" id="UP000581135"/>
    </source>
</evidence>
<keyword evidence="4 12" id="KW-0479">Metal-binding</keyword>
<feature type="domain" description="Aminoacyl-tRNA synthetase class Ia" evidence="13">
    <location>
        <begin position="29"/>
        <end position="656"/>
    </location>
</feature>
<dbReference type="GO" id="GO:0004822">
    <property type="term" value="F:isoleucine-tRNA ligase activity"/>
    <property type="evidence" value="ECO:0007669"/>
    <property type="project" value="UniProtKB-UniRule"/>
</dbReference>
<comment type="domain">
    <text evidence="12">IleRS has two distinct active sites: one for aminoacylation and one for editing. The misactivated valine is translocated from the active site to the editing site, which sterically excludes the correctly activated isoleucine. The single editing site contains two valyl binding pockets, one specific for each substrate (Val-AMP or Val-tRNA(Ile)).</text>
</comment>
<dbReference type="Pfam" id="PF06827">
    <property type="entry name" value="zf-FPG_IleRS"/>
    <property type="match status" value="1"/>
</dbReference>
<dbReference type="InterPro" id="IPR023585">
    <property type="entry name" value="Ile-tRNA-ligase_type1"/>
</dbReference>
<dbReference type="GO" id="GO:0000049">
    <property type="term" value="F:tRNA binding"/>
    <property type="evidence" value="ECO:0007669"/>
    <property type="project" value="InterPro"/>
</dbReference>
<keyword evidence="5 12" id="KW-0547">Nucleotide-binding</keyword>
<dbReference type="GO" id="GO:0002161">
    <property type="term" value="F:aminoacyl-tRNA deacylase activity"/>
    <property type="evidence" value="ECO:0007669"/>
    <property type="project" value="InterPro"/>
</dbReference>
<evidence type="ECO:0000256" key="1">
    <source>
        <dbReference type="ARBA" id="ARBA00006887"/>
    </source>
</evidence>
<dbReference type="EC" id="6.1.1.5" evidence="12"/>
<evidence type="ECO:0000313" key="16">
    <source>
        <dbReference type="EMBL" id="MBB3066035.1"/>
    </source>
</evidence>
<evidence type="ECO:0000256" key="9">
    <source>
        <dbReference type="ARBA" id="ARBA00023146"/>
    </source>
</evidence>
<feature type="domain" description="Zinc finger FPG/IleRS-type" evidence="14">
    <location>
        <begin position="908"/>
        <end position="936"/>
    </location>
</feature>
<dbReference type="InterPro" id="IPR013155">
    <property type="entry name" value="M/V/L/I-tRNA-synth_anticd-bd"/>
</dbReference>
<dbReference type="GO" id="GO:0005829">
    <property type="term" value="C:cytosol"/>
    <property type="evidence" value="ECO:0007669"/>
    <property type="project" value="TreeGrafter"/>
</dbReference>
<evidence type="ECO:0000259" key="14">
    <source>
        <dbReference type="Pfam" id="PF06827"/>
    </source>
</evidence>
<evidence type="ECO:0000259" key="13">
    <source>
        <dbReference type="Pfam" id="PF00133"/>
    </source>
</evidence>
<protein>
    <recommendedName>
        <fullName evidence="12">Isoleucine--tRNA ligase</fullName>
        <ecNumber evidence="12">6.1.1.5</ecNumber>
    </recommendedName>
    <alternativeName>
        <fullName evidence="12">Isoleucyl-tRNA synthetase</fullName>
        <shortName evidence="12">IleRS</shortName>
    </alternativeName>
</protein>
<dbReference type="GO" id="GO:0008270">
    <property type="term" value="F:zinc ion binding"/>
    <property type="evidence" value="ECO:0007669"/>
    <property type="project" value="UniProtKB-UniRule"/>
</dbReference>
<dbReference type="NCBIfam" id="TIGR00392">
    <property type="entry name" value="ileS"/>
    <property type="match status" value="1"/>
</dbReference>
<keyword evidence="8 12" id="KW-0648">Protein biosynthesis</keyword>
<evidence type="ECO:0000256" key="2">
    <source>
        <dbReference type="ARBA" id="ARBA00022490"/>
    </source>
</evidence>
<dbReference type="AlphaFoldDB" id="A0A839SYC8"/>
<dbReference type="PANTHER" id="PTHR42765">
    <property type="entry name" value="SOLEUCYL-TRNA SYNTHETASE"/>
    <property type="match status" value="1"/>
</dbReference>
<comment type="caution">
    <text evidence="16">The sequence shown here is derived from an EMBL/GenBank/DDBJ whole genome shotgun (WGS) entry which is preliminary data.</text>
</comment>
<keyword evidence="6 12" id="KW-0862">Zinc</keyword>
<evidence type="ECO:0000256" key="7">
    <source>
        <dbReference type="ARBA" id="ARBA00022840"/>
    </source>
</evidence>
<comment type="cofactor">
    <cofactor evidence="12">
        <name>Zn(2+)</name>
        <dbReference type="ChEBI" id="CHEBI:29105"/>
    </cofactor>
    <text evidence="12">Binds 1 zinc ion per subunit.</text>
</comment>
<keyword evidence="17" id="KW-1185">Reference proteome</keyword>
<dbReference type="Proteomes" id="UP000581135">
    <property type="component" value="Unassembled WGS sequence"/>
</dbReference>
<evidence type="ECO:0000256" key="5">
    <source>
        <dbReference type="ARBA" id="ARBA00022741"/>
    </source>
</evidence>
<dbReference type="InterPro" id="IPR010663">
    <property type="entry name" value="Znf_FPG/IleRS"/>
</dbReference>
<dbReference type="InterPro" id="IPR050081">
    <property type="entry name" value="Ile-tRNA_ligase"/>
</dbReference>
<keyword evidence="7 12" id="KW-0067">ATP-binding</keyword>
<dbReference type="InterPro" id="IPR002301">
    <property type="entry name" value="Ile-tRNA-ligase"/>
</dbReference>
<evidence type="ECO:0000256" key="6">
    <source>
        <dbReference type="ARBA" id="ARBA00022833"/>
    </source>
</evidence>
<comment type="function">
    <text evidence="10 12">Catalyzes the attachment of isoleucine to tRNA(Ile). As IleRS can inadvertently accommodate and process structurally similar amino acids such as valine, to avoid such errors it has two additional distinct tRNA(Ile)-dependent editing activities. One activity is designated as 'pretransfer' editing and involves the hydrolysis of activated Val-AMP. The other activity is designated 'posttransfer' editing and involves deacylation of mischarged Val-tRNA(Ile).</text>
</comment>
<comment type="subunit">
    <text evidence="12">Monomer.</text>
</comment>
<proteinExistence type="inferred from homology"/>
<feature type="binding site" evidence="12">
    <location>
        <position position="914"/>
    </location>
    <ligand>
        <name>Zn(2+)</name>
        <dbReference type="ChEBI" id="CHEBI:29105"/>
    </ligand>
</feature>
<name>A0A839SYC8_9PROT</name>
<evidence type="ECO:0000256" key="11">
    <source>
        <dbReference type="ARBA" id="ARBA00048359"/>
    </source>
</evidence>
<feature type="binding site" evidence="12">
    <location>
        <position position="911"/>
    </location>
    <ligand>
        <name>Zn(2+)</name>
        <dbReference type="ChEBI" id="CHEBI:29105"/>
    </ligand>
</feature>
<evidence type="ECO:0000256" key="8">
    <source>
        <dbReference type="ARBA" id="ARBA00022917"/>
    </source>
</evidence>
<dbReference type="SUPFAM" id="SSF52374">
    <property type="entry name" value="Nucleotidylyl transferase"/>
    <property type="match status" value="1"/>
</dbReference>
<dbReference type="SUPFAM" id="SSF47323">
    <property type="entry name" value="Anticodon-binding domain of a subclass of class I aminoacyl-tRNA synthetases"/>
    <property type="match status" value="1"/>
</dbReference>
<dbReference type="Gene3D" id="3.90.740.10">
    <property type="entry name" value="Valyl/Leucyl/Isoleucyl-tRNA synthetase, editing domain"/>
    <property type="match status" value="1"/>
</dbReference>
<evidence type="ECO:0000256" key="4">
    <source>
        <dbReference type="ARBA" id="ARBA00022723"/>
    </source>
</evidence>
<dbReference type="Gene3D" id="1.10.10.830">
    <property type="entry name" value="Ile-tRNA synthetase CP2 domain-like"/>
    <property type="match status" value="1"/>
</dbReference>
<feature type="binding site" evidence="12">
    <location>
        <position position="934"/>
    </location>
    <ligand>
        <name>Zn(2+)</name>
        <dbReference type="ChEBI" id="CHEBI:29105"/>
    </ligand>
</feature>
<feature type="domain" description="Methionyl/Valyl/Leucyl/Isoleucyl-tRNA synthetase anticodon-binding" evidence="15">
    <location>
        <begin position="700"/>
        <end position="849"/>
    </location>
</feature>
<dbReference type="InterPro" id="IPR009080">
    <property type="entry name" value="tRNAsynth_Ia_anticodon-bd"/>
</dbReference>
<evidence type="ECO:0000256" key="3">
    <source>
        <dbReference type="ARBA" id="ARBA00022598"/>
    </source>
</evidence>
<comment type="catalytic activity">
    <reaction evidence="11 12">
        <text>tRNA(Ile) + L-isoleucine + ATP = L-isoleucyl-tRNA(Ile) + AMP + diphosphate</text>
        <dbReference type="Rhea" id="RHEA:11060"/>
        <dbReference type="Rhea" id="RHEA-COMP:9666"/>
        <dbReference type="Rhea" id="RHEA-COMP:9695"/>
        <dbReference type="ChEBI" id="CHEBI:30616"/>
        <dbReference type="ChEBI" id="CHEBI:33019"/>
        <dbReference type="ChEBI" id="CHEBI:58045"/>
        <dbReference type="ChEBI" id="CHEBI:78442"/>
        <dbReference type="ChEBI" id="CHEBI:78528"/>
        <dbReference type="ChEBI" id="CHEBI:456215"/>
        <dbReference type="EC" id="6.1.1.5"/>
    </reaction>
</comment>
<feature type="binding site" evidence="12">
    <location>
        <position position="931"/>
    </location>
    <ligand>
        <name>Zn(2+)</name>
        <dbReference type="ChEBI" id="CHEBI:29105"/>
    </ligand>
</feature>
<reference evidence="16 17" key="1">
    <citation type="submission" date="2020-08" db="EMBL/GenBank/DDBJ databases">
        <title>Genomic Encyclopedia of Type Strains, Phase III (KMG-III): the genomes of soil and plant-associated and newly described type strains.</title>
        <authorList>
            <person name="Whitman W."/>
        </authorList>
    </citation>
    <scope>NUCLEOTIDE SEQUENCE [LARGE SCALE GENOMIC DNA]</scope>
    <source>
        <strain evidence="16 17">CECT 8803</strain>
    </source>
</reference>
<dbReference type="HAMAP" id="MF_02002">
    <property type="entry name" value="Ile_tRNA_synth_type1"/>
    <property type="match status" value="1"/>
</dbReference>
<dbReference type="InterPro" id="IPR009008">
    <property type="entry name" value="Val/Leu/Ile-tRNA-synth_edit"/>
</dbReference>
<dbReference type="GO" id="GO:0005524">
    <property type="term" value="F:ATP binding"/>
    <property type="evidence" value="ECO:0007669"/>
    <property type="project" value="UniProtKB-UniRule"/>
</dbReference>
<dbReference type="RefSeq" id="WP_183416853.1">
    <property type="nucleotide sequence ID" value="NZ_JACHXA010000006.1"/>
</dbReference>
<keyword evidence="3 12" id="KW-0436">Ligase</keyword>
<comment type="subcellular location">
    <subcellularLocation>
        <location evidence="12">Cytoplasm</location>
    </subcellularLocation>
</comment>
<accession>A0A839SYC8</accession>
<dbReference type="InterPro" id="IPR002300">
    <property type="entry name" value="aa-tRNA-synth_Ia"/>
</dbReference>
<dbReference type="EMBL" id="JACHXA010000006">
    <property type="protein sequence ID" value="MBB3066035.1"/>
    <property type="molecule type" value="Genomic_DNA"/>
</dbReference>
<evidence type="ECO:0000259" key="15">
    <source>
        <dbReference type="Pfam" id="PF08264"/>
    </source>
</evidence>
<feature type="short sequence motif" description="'HIGH' region" evidence="12">
    <location>
        <begin position="59"/>
        <end position="69"/>
    </location>
</feature>
<dbReference type="PROSITE" id="PS00178">
    <property type="entry name" value="AA_TRNA_LIGASE_I"/>
    <property type="match status" value="1"/>
</dbReference>
<comment type="similarity">
    <text evidence="1 12">Belongs to the class-I aminoacyl-tRNA synthetase family. IleS type 1 subfamily.</text>
</comment>
<dbReference type="SUPFAM" id="SSF50677">
    <property type="entry name" value="ValRS/IleRS/LeuRS editing domain"/>
    <property type="match status" value="1"/>
</dbReference>
<feature type="binding site" evidence="12">
    <location>
        <position position="577"/>
    </location>
    <ligand>
        <name>L-isoleucyl-5'-AMP</name>
        <dbReference type="ChEBI" id="CHEBI:178002"/>
    </ligand>
</feature>
<evidence type="ECO:0000256" key="10">
    <source>
        <dbReference type="ARBA" id="ARBA00025217"/>
    </source>
</evidence>
<dbReference type="CDD" id="cd00818">
    <property type="entry name" value="IleRS_core"/>
    <property type="match status" value="1"/>
</dbReference>
<dbReference type="Pfam" id="PF08264">
    <property type="entry name" value="Anticodon_1"/>
    <property type="match status" value="1"/>
</dbReference>
<dbReference type="InterPro" id="IPR001412">
    <property type="entry name" value="aa-tRNA-synth_I_CS"/>
</dbReference>
<dbReference type="GO" id="GO:0006428">
    <property type="term" value="P:isoleucyl-tRNA aminoacylation"/>
    <property type="evidence" value="ECO:0007669"/>
    <property type="project" value="UniProtKB-UniRule"/>
</dbReference>
<dbReference type="InterPro" id="IPR014729">
    <property type="entry name" value="Rossmann-like_a/b/a_fold"/>
</dbReference>
<organism evidence="16 17">
    <name type="scientific">Limibacillus halophilus</name>
    <dbReference type="NCBI Taxonomy" id="1579333"/>
    <lineage>
        <taxon>Bacteria</taxon>
        <taxon>Pseudomonadati</taxon>
        <taxon>Pseudomonadota</taxon>
        <taxon>Alphaproteobacteria</taxon>
        <taxon>Rhodospirillales</taxon>
        <taxon>Rhodovibrionaceae</taxon>
        <taxon>Limibacillus</taxon>
    </lineage>
</organism>
<evidence type="ECO:0000256" key="12">
    <source>
        <dbReference type="HAMAP-Rule" id="MF_02002"/>
    </source>
</evidence>
<dbReference type="InterPro" id="IPR033708">
    <property type="entry name" value="Anticodon_Ile_BEm"/>
</dbReference>
<dbReference type="PRINTS" id="PR00984">
    <property type="entry name" value="TRNASYNTHILE"/>
</dbReference>
<dbReference type="Gene3D" id="3.40.50.620">
    <property type="entry name" value="HUPs"/>
    <property type="match status" value="2"/>
</dbReference>
<dbReference type="Pfam" id="PF00133">
    <property type="entry name" value="tRNA-synt_1"/>
    <property type="match status" value="1"/>
</dbReference>